<reference evidence="1" key="1">
    <citation type="journal article" date="2022" name="bioRxiv">
        <title>Sequencing and chromosome-scale assembly of the giantPleurodeles waltlgenome.</title>
        <authorList>
            <person name="Brown T."/>
            <person name="Elewa A."/>
            <person name="Iarovenko S."/>
            <person name="Subramanian E."/>
            <person name="Araus A.J."/>
            <person name="Petzold A."/>
            <person name="Susuki M."/>
            <person name="Suzuki K.-i.T."/>
            <person name="Hayashi T."/>
            <person name="Toyoda A."/>
            <person name="Oliveira C."/>
            <person name="Osipova E."/>
            <person name="Leigh N.D."/>
            <person name="Simon A."/>
            <person name="Yun M.H."/>
        </authorList>
    </citation>
    <scope>NUCLEOTIDE SEQUENCE</scope>
    <source>
        <strain evidence="1">20211129_DDA</strain>
        <tissue evidence="1">Liver</tissue>
    </source>
</reference>
<dbReference type="Proteomes" id="UP001066276">
    <property type="component" value="Chromosome 1_2"/>
</dbReference>
<sequence>MMGCGSTGRCSQGRCMSVQHALAPLAPVKSSSPAPPLHRDMHASLAVYQEALYCRLQCPALKSQNGLGDRAMHAGTLPSGSPVDPVTTRPLRAASGCGIRRTMSWLFQPHVEGQTRLKGYLTTLHTQGNLITGKLEMDAFLGGSRIRRIP</sequence>
<dbReference type="AlphaFoldDB" id="A0AAV7VXM0"/>
<keyword evidence="2" id="KW-1185">Reference proteome</keyword>
<accession>A0AAV7VXM0</accession>
<evidence type="ECO:0000313" key="2">
    <source>
        <dbReference type="Proteomes" id="UP001066276"/>
    </source>
</evidence>
<evidence type="ECO:0000313" key="1">
    <source>
        <dbReference type="EMBL" id="KAJ1205377.1"/>
    </source>
</evidence>
<name>A0AAV7VXM0_PLEWA</name>
<proteinExistence type="predicted"/>
<organism evidence="1 2">
    <name type="scientific">Pleurodeles waltl</name>
    <name type="common">Iberian ribbed newt</name>
    <dbReference type="NCBI Taxonomy" id="8319"/>
    <lineage>
        <taxon>Eukaryota</taxon>
        <taxon>Metazoa</taxon>
        <taxon>Chordata</taxon>
        <taxon>Craniata</taxon>
        <taxon>Vertebrata</taxon>
        <taxon>Euteleostomi</taxon>
        <taxon>Amphibia</taxon>
        <taxon>Batrachia</taxon>
        <taxon>Caudata</taxon>
        <taxon>Salamandroidea</taxon>
        <taxon>Salamandridae</taxon>
        <taxon>Pleurodelinae</taxon>
        <taxon>Pleurodeles</taxon>
    </lineage>
</organism>
<protein>
    <submittedName>
        <fullName evidence="1">Uncharacterized protein</fullName>
    </submittedName>
</protein>
<gene>
    <name evidence="1" type="ORF">NDU88_000812</name>
</gene>
<dbReference type="EMBL" id="JANPWB010000002">
    <property type="protein sequence ID" value="KAJ1205377.1"/>
    <property type="molecule type" value="Genomic_DNA"/>
</dbReference>
<comment type="caution">
    <text evidence="1">The sequence shown here is derived from an EMBL/GenBank/DDBJ whole genome shotgun (WGS) entry which is preliminary data.</text>
</comment>